<dbReference type="Proteomes" id="UP000824160">
    <property type="component" value="Unassembled WGS sequence"/>
</dbReference>
<dbReference type="PANTHER" id="PTHR48081">
    <property type="entry name" value="AB HYDROLASE SUPERFAMILY PROTEIN C4A8.06C"/>
    <property type="match status" value="1"/>
</dbReference>
<evidence type="ECO:0000259" key="2">
    <source>
        <dbReference type="Pfam" id="PF07859"/>
    </source>
</evidence>
<sequence>MLDIPPMERVYKLQRAVSDLKSPLMSPIYHMTDMELVANGRKVRARLYLPQQETGARLILFFHGGGWVTESVDSYHHVCQALATQLGSKVVSVEYSLAPENRFPVGAEDCFAAAVGIFERIYQMGHLPEDIVLVGDSAGGNLAAVVSLMGRDRGVFQVKRQILLYPATYNDHSPETSPFESIRENGQDYILTSKRLCEYWELYLSPDDWYDPYAAPLLEKDLTGQPDTLIITAEHDPLRDEGEAYGKALAEAGNRVVINRLEGAIHGFISHVGSPEFECACQLMRDFLNAGEGAEDPYDDIRVSSRVRIETREEDEDELAGR</sequence>
<dbReference type="SUPFAM" id="SSF53474">
    <property type="entry name" value="alpha/beta-Hydrolases"/>
    <property type="match status" value="1"/>
</dbReference>
<dbReference type="GO" id="GO:0016787">
    <property type="term" value="F:hydrolase activity"/>
    <property type="evidence" value="ECO:0007669"/>
    <property type="project" value="UniProtKB-KW"/>
</dbReference>
<accession>A0A9D1KSF0</accession>
<dbReference type="Pfam" id="PF07859">
    <property type="entry name" value="Abhydrolase_3"/>
    <property type="match status" value="1"/>
</dbReference>
<dbReference type="Gene3D" id="3.40.50.1820">
    <property type="entry name" value="alpha/beta hydrolase"/>
    <property type="match status" value="1"/>
</dbReference>
<evidence type="ECO:0000313" key="4">
    <source>
        <dbReference type="Proteomes" id="UP000824160"/>
    </source>
</evidence>
<name>A0A9D1KSF0_9FIRM</name>
<proteinExistence type="predicted"/>
<dbReference type="InterPro" id="IPR050300">
    <property type="entry name" value="GDXG_lipolytic_enzyme"/>
</dbReference>
<dbReference type="InterPro" id="IPR013094">
    <property type="entry name" value="AB_hydrolase_3"/>
</dbReference>
<gene>
    <name evidence="3" type="ORF">IAC43_07825</name>
</gene>
<feature type="domain" description="Alpha/beta hydrolase fold-3" evidence="2">
    <location>
        <begin position="59"/>
        <end position="269"/>
    </location>
</feature>
<keyword evidence="1 3" id="KW-0378">Hydrolase</keyword>
<reference evidence="3" key="1">
    <citation type="submission" date="2020-10" db="EMBL/GenBank/DDBJ databases">
        <authorList>
            <person name="Gilroy R."/>
        </authorList>
    </citation>
    <scope>NUCLEOTIDE SEQUENCE</scope>
    <source>
        <strain evidence="3">ChiBcec7-5410</strain>
    </source>
</reference>
<dbReference type="PANTHER" id="PTHR48081:SF8">
    <property type="entry name" value="ALPHA_BETA HYDROLASE FOLD-3 DOMAIN-CONTAINING PROTEIN-RELATED"/>
    <property type="match status" value="1"/>
</dbReference>
<evidence type="ECO:0000256" key="1">
    <source>
        <dbReference type="ARBA" id="ARBA00022801"/>
    </source>
</evidence>
<evidence type="ECO:0000313" key="3">
    <source>
        <dbReference type="EMBL" id="HIT95080.1"/>
    </source>
</evidence>
<dbReference type="InterPro" id="IPR029058">
    <property type="entry name" value="AB_hydrolase_fold"/>
</dbReference>
<dbReference type="EMBL" id="DVLW01000215">
    <property type="protein sequence ID" value="HIT95080.1"/>
    <property type="molecule type" value="Genomic_DNA"/>
</dbReference>
<comment type="caution">
    <text evidence="3">The sequence shown here is derived from an EMBL/GenBank/DDBJ whole genome shotgun (WGS) entry which is preliminary data.</text>
</comment>
<dbReference type="AlphaFoldDB" id="A0A9D1KSF0"/>
<organism evidence="3 4">
    <name type="scientific">Candidatus Faecivivens stercoripullorum</name>
    <dbReference type="NCBI Taxonomy" id="2840805"/>
    <lineage>
        <taxon>Bacteria</taxon>
        <taxon>Bacillati</taxon>
        <taxon>Bacillota</taxon>
        <taxon>Clostridia</taxon>
        <taxon>Eubacteriales</taxon>
        <taxon>Oscillospiraceae</taxon>
        <taxon>Oscillospiraceae incertae sedis</taxon>
        <taxon>Candidatus Faecivivens</taxon>
    </lineage>
</organism>
<protein>
    <submittedName>
        <fullName evidence="3">Alpha/beta hydrolase</fullName>
    </submittedName>
</protein>
<reference evidence="3" key="2">
    <citation type="journal article" date="2021" name="PeerJ">
        <title>Extensive microbial diversity within the chicken gut microbiome revealed by metagenomics and culture.</title>
        <authorList>
            <person name="Gilroy R."/>
            <person name="Ravi A."/>
            <person name="Getino M."/>
            <person name="Pursley I."/>
            <person name="Horton D.L."/>
            <person name="Alikhan N.F."/>
            <person name="Baker D."/>
            <person name="Gharbi K."/>
            <person name="Hall N."/>
            <person name="Watson M."/>
            <person name="Adriaenssens E.M."/>
            <person name="Foster-Nyarko E."/>
            <person name="Jarju S."/>
            <person name="Secka A."/>
            <person name="Antonio M."/>
            <person name="Oren A."/>
            <person name="Chaudhuri R.R."/>
            <person name="La Ragione R."/>
            <person name="Hildebrand F."/>
            <person name="Pallen M.J."/>
        </authorList>
    </citation>
    <scope>NUCLEOTIDE SEQUENCE</scope>
    <source>
        <strain evidence="3">ChiBcec7-5410</strain>
    </source>
</reference>